<sequence length="134" mass="15851">MNNQTKTKGKTYAIINLIFYSFFLIFLITYLVLEIKYKPAKSLLKILEEYKKPGDYEFLKPFTNIQNWYFAFSKFLLFFLILLGLSCFILSITMIVITKIENLKISYIFIVLGIIMLNPFLILGLIYYLVKIKN</sequence>
<dbReference type="Proteomes" id="UP001622612">
    <property type="component" value="Chromosome"/>
</dbReference>
<keyword evidence="1" id="KW-0472">Membrane</keyword>
<proteinExistence type="predicted"/>
<evidence type="ECO:0000256" key="1">
    <source>
        <dbReference type="SAM" id="Phobius"/>
    </source>
</evidence>
<dbReference type="EMBL" id="CP088155">
    <property type="protein sequence ID" value="WYM97340.1"/>
    <property type="molecule type" value="Genomic_DNA"/>
</dbReference>
<name>A0ABZ2TLK7_9BACT</name>
<protein>
    <submittedName>
        <fullName evidence="2">Uncharacterized protein</fullName>
    </submittedName>
</protein>
<dbReference type="RefSeq" id="WP_405311737.1">
    <property type="nucleotide sequence ID" value="NZ_CP088155.1"/>
</dbReference>
<keyword evidence="1" id="KW-1133">Transmembrane helix</keyword>
<accession>A0ABZ2TLK7</accession>
<gene>
    <name evidence="2" type="ORF">LQ356_00380</name>
</gene>
<evidence type="ECO:0000313" key="3">
    <source>
        <dbReference type="Proteomes" id="UP001622612"/>
    </source>
</evidence>
<feature type="transmembrane region" description="Helical" evidence="1">
    <location>
        <begin position="12"/>
        <end position="33"/>
    </location>
</feature>
<feature type="transmembrane region" description="Helical" evidence="1">
    <location>
        <begin position="75"/>
        <end position="100"/>
    </location>
</feature>
<keyword evidence="1" id="KW-0812">Transmembrane</keyword>
<organism evidence="2 3">
    <name type="scientific">Metamycoplasma faucium</name>
    <dbReference type="NCBI Taxonomy" id="56142"/>
    <lineage>
        <taxon>Bacteria</taxon>
        <taxon>Bacillati</taxon>
        <taxon>Mycoplasmatota</taxon>
        <taxon>Mycoplasmoidales</taxon>
        <taxon>Metamycoplasmataceae</taxon>
        <taxon>Metamycoplasma</taxon>
    </lineage>
</organism>
<reference evidence="2" key="1">
    <citation type="submission" date="2021-11" db="EMBL/GenBank/DDBJ databases">
        <title>The first genome sequence of unculturable Mycoplasma faucium obtained by de novo assembly of metagenomic reads.</title>
        <authorList>
            <person name="Sabat A.J."/>
            <person name="Bathoorn E."/>
            <person name="Akkerboom V."/>
            <person name="Friedrich A.W."/>
        </authorList>
    </citation>
    <scope>NUCLEOTIDE SEQUENCE [LARGE SCALE GENOMIC DNA]</scope>
    <source>
        <strain evidence="2">UMCG-MFM1</strain>
    </source>
</reference>
<feature type="transmembrane region" description="Helical" evidence="1">
    <location>
        <begin position="106"/>
        <end position="130"/>
    </location>
</feature>
<keyword evidence="3" id="KW-1185">Reference proteome</keyword>
<evidence type="ECO:0000313" key="2">
    <source>
        <dbReference type="EMBL" id="WYM97340.1"/>
    </source>
</evidence>